<name>A0A8X6PU46_NEPPI</name>
<dbReference type="Proteomes" id="UP000887013">
    <property type="component" value="Unassembled WGS sequence"/>
</dbReference>
<dbReference type="EMBL" id="BMAW01120390">
    <property type="protein sequence ID" value="GFT89066.1"/>
    <property type="molecule type" value="Genomic_DNA"/>
</dbReference>
<dbReference type="AlphaFoldDB" id="A0A8X6PU46"/>
<reference evidence="2" key="1">
    <citation type="submission" date="2020-08" db="EMBL/GenBank/DDBJ databases">
        <title>Multicomponent nature underlies the extraordinary mechanical properties of spider dragline silk.</title>
        <authorList>
            <person name="Kono N."/>
            <person name="Nakamura H."/>
            <person name="Mori M."/>
            <person name="Yoshida Y."/>
            <person name="Ohtoshi R."/>
            <person name="Malay A.D."/>
            <person name="Moran D.A.P."/>
            <person name="Tomita M."/>
            <person name="Numata K."/>
            <person name="Arakawa K."/>
        </authorList>
    </citation>
    <scope>NUCLEOTIDE SEQUENCE</scope>
</reference>
<keyword evidence="3" id="KW-1185">Reference proteome</keyword>
<evidence type="ECO:0000313" key="3">
    <source>
        <dbReference type="Proteomes" id="UP000887013"/>
    </source>
</evidence>
<evidence type="ECO:0000313" key="2">
    <source>
        <dbReference type="EMBL" id="GFT89066.1"/>
    </source>
</evidence>
<dbReference type="OrthoDB" id="6420815at2759"/>
<protein>
    <submittedName>
        <fullName evidence="2">Uncharacterized protein</fullName>
    </submittedName>
</protein>
<proteinExistence type="predicted"/>
<feature type="compositionally biased region" description="Basic and acidic residues" evidence="1">
    <location>
        <begin position="1"/>
        <end position="14"/>
    </location>
</feature>
<evidence type="ECO:0000256" key="1">
    <source>
        <dbReference type="SAM" id="MobiDB-lite"/>
    </source>
</evidence>
<comment type="caution">
    <text evidence="2">The sequence shown here is derived from an EMBL/GenBank/DDBJ whole genome shotgun (WGS) entry which is preliminary data.</text>
</comment>
<organism evidence="2 3">
    <name type="scientific">Nephila pilipes</name>
    <name type="common">Giant wood spider</name>
    <name type="synonym">Nephila maculata</name>
    <dbReference type="NCBI Taxonomy" id="299642"/>
    <lineage>
        <taxon>Eukaryota</taxon>
        <taxon>Metazoa</taxon>
        <taxon>Ecdysozoa</taxon>
        <taxon>Arthropoda</taxon>
        <taxon>Chelicerata</taxon>
        <taxon>Arachnida</taxon>
        <taxon>Araneae</taxon>
        <taxon>Araneomorphae</taxon>
        <taxon>Entelegynae</taxon>
        <taxon>Araneoidea</taxon>
        <taxon>Nephilidae</taxon>
        <taxon>Nephila</taxon>
    </lineage>
</organism>
<feature type="compositionally biased region" description="Polar residues" evidence="1">
    <location>
        <begin position="85"/>
        <end position="112"/>
    </location>
</feature>
<accession>A0A8X6PU46</accession>
<feature type="region of interest" description="Disordered" evidence="1">
    <location>
        <begin position="1"/>
        <end position="112"/>
    </location>
</feature>
<sequence length="137" mass="14852">MEPEAPDDRPESPKKKIRPSSTTSSEMSNSDRNDSTDGVQMLANHNSEMNGLAPTRRGREARASIPSSRDTNAARIDDASIQEEVVSSSENMVLSRSKPPSYNEGNADSLTNEADDLNSCEAVCVVPAQDQEAEKKL</sequence>
<gene>
    <name evidence="2" type="primary">AVEN_116535_1</name>
    <name evidence="2" type="ORF">NPIL_119061</name>
</gene>